<organism evidence="1">
    <name type="scientific">marine sediment metagenome</name>
    <dbReference type="NCBI Taxonomy" id="412755"/>
    <lineage>
        <taxon>unclassified sequences</taxon>
        <taxon>metagenomes</taxon>
        <taxon>ecological metagenomes</taxon>
    </lineage>
</organism>
<reference evidence="1" key="1">
    <citation type="journal article" date="2014" name="Front. Microbiol.">
        <title>High frequency of phylogenetically diverse reductive dehalogenase-homologous genes in deep subseafloor sedimentary metagenomes.</title>
        <authorList>
            <person name="Kawai M."/>
            <person name="Futagami T."/>
            <person name="Toyoda A."/>
            <person name="Takaki Y."/>
            <person name="Nishi S."/>
            <person name="Hori S."/>
            <person name="Arai W."/>
            <person name="Tsubouchi T."/>
            <person name="Morono Y."/>
            <person name="Uchiyama I."/>
            <person name="Ito T."/>
            <person name="Fujiyama A."/>
            <person name="Inagaki F."/>
            <person name="Takami H."/>
        </authorList>
    </citation>
    <scope>NUCLEOTIDE SEQUENCE</scope>
    <source>
        <strain evidence="1">Expedition CK06-06</strain>
    </source>
</reference>
<proteinExistence type="predicted"/>
<comment type="caution">
    <text evidence="1">The sequence shown here is derived from an EMBL/GenBank/DDBJ whole genome shotgun (WGS) entry which is preliminary data.</text>
</comment>
<evidence type="ECO:0000313" key="1">
    <source>
        <dbReference type="EMBL" id="GAI91912.1"/>
    </source>
</evidence>
<protein>
    <submittedName>
        <fullName evidence="1">Uncharacterized protein</fullName>
    </submittedName>
</protein>
<dbReference type="EMBL" id="BARW01019145">
    <property type="protein sequence ID" value="GAI91912.1"/>
    <property type="molecule type" value="Genomic_DNA"/>
</dbReference>
<feature type="non-terminal residue" evidence="1">
    <location>
        <position position="1"/>
    </location>
</feature>
<name>X1SFX0_9ZZZZ</name>
<gene>
    <name evidence="1" type="ORF">S12H4_32627</name>
</gene>
<dbReference type="AlphaFoldDB" id="X1SFX0"/>
<accession>X1SFX0</accession>
<sequence>ENWLAERIAMAEIHKVDGEWENEYWRGHAEALYEIKKRESL</sequence>